<gene>
    <name evidence="1" type="ORF">J3R30DRAFT_3315295</name>
</gene>
<comment type="caution">
    <text evidence="1">The sequence shown here is derived from an EMBL/GenBank/DDBJ whole genome shotgun (WGS) entry which is preliminary data.</text>
</comment>
<dbReference type="Proteomes" id="UP001150266">
    <property type="component" value="Unassembled WGS sequence"/>
</dbReference>
<accession>A0A9W8ZTC8</accession>
<organism evidence="1 2">
    <name type="scientific">Lentinula aciculospora</name>
    <dbReference type="NCBI Taxonomy" id="153920"/>
    <lineage>
        <taxon>Eukaryota</taxon>
        <taxon>Fungi</taxon>
        <taxon>Dikarya</taxon>
        <taxon>Basidiomycota</taxon>
        <taxon>Agaricomycotina</taxon>
        <taxon>Agaricomycetes</taxon>
        <taxon>Agaricomycetidae</taxon>
        <taxon>Agaricales</taxon>
        <taxon>Marasmiineae</taxon>
        <taxon>Omphalotaceae</taxon>
        <taxon>Lentinula</taxon>
    </lineage>
</organism>
<dbReference type="AlphaFoldDB" id="A0A9W8ZTC8"/>
<name>A0A9W8ZTC8_9AGAR</name>
<evidence type="ECO:0000313" key="1">
    <source>
        <dbReference type="EMBL" id="KAJ4465565.1"/>
    </source>
</evidence>
<dbReference type="EMBL" id="JAOTPV010000075">
    <property type="protein sequence ID" value="KAJ4465565.1"/>
    <property type="molecule type" value="Genomic_DNA"/>
</dbReference>
<proteinExistence type="predicted"/>
<evidence type="ECO:0000313" key="2">
    <source>
        <dbReference type="Proteomes" id="UP001150266"/>
    </source>
</evidence>
<reference evidence="1" key="1">
    <citation type="submission" date="2022-08" db="EMBL/GenBank/DDBJ databases">
        <title>A Global Phylogenomic Analysis of the Shiitake Genus Lentinula.</title>
        <authorList>
            <consortium name="DOE Joint Genome Institute"/>
            <person name="Sierra-Patev S."/>
            <person name="Min B."/>
            <person name="Naranjo-Ortiz M."/>
            <person name="Looney B."/>
            <person name="Konkel Z."/>
            <person name="Slot J.C."/>
            <person name="Sakamoto Y."/>
            <person name="Steenwyk J.L."/>
            <person name="Rokas A."/>
            <person name="Carro J."/>
            <person name="Camarero S."/>
            <person name="Ferreira P."/>
            <person name="Molpeceres G."/>
            <person name="Ruiz-Duenas F.J."/>
            <person name="Serrano A."/>
            <person name="Henrissat B."/>
            <person name="Drula E."/>
            <person name="Hughes K.W."/>
            <person name="Mata J.L."/>
            <person name="Ishikawa N.K."/>
            <person name="Vargas-Isla R."/>
            <person name="Ushijima S."/>
            <person name="Smith C.A."/>
            <person name="Ahrendt S."/>
            <person name="Andreopoulos W."/>
            <person name="He G."/>
            <person name="Labutti K."/>
            <person name="Lipzen A."/>
            <person name="Ng V."/>
            <person name="Riley R."/>
            <person name="Sandor L."/>
            <person name="Barry K."/>
            <person name="Martinez A.T."/>
            <person name="Xiao Y."/>
            <person name="Gibbons J.G."/>
            <person name="Terashima K."/>
            <person name="Grigoriev I.V."/>
            <person name="Hibbett D.S."/>
        </authorList>
    </citation>
    <scope>NUCLEOTIDE SEQUENCE</scope>
    <source>
        <strain evidence="1">JLM2183</strain>
    </source>
</reference>
<protein>
    <submittedName>
        <fullName evidence="1">Uncharacterized protein</fullName>
    </submittedName>
</protein>
<sequence length="149" mass="16738">MSLVGSLKRPGNHLIRALPQPRYNRWRGTGDMVTPSFQRHSLSRRSKSWLTKFLGQGPKKACTHKIPELSKSLIGWNLMNIFVDNCEKVVADWEFLLRKVTVPSDVTSSHPGVVAAFQMLDGIMSGGPRTFYEGWPLWNSSGCLTPLKV</sequence>
<dbReference type="OrthoDB" id="5237651at2759"/>
<keyword evidence="2" id="KW-1185">Reference proteome</keyword>